<feature type="transmembrane region" description="Helical" evidence="10">
    <location>
        <begin position="355"/>
        <end position="372"/>
    </location>
</feature>
<dbReference type="Proteomes" id="UP001565368">
    <property type="component" value="Unassembled WGS sequence"/>
</dbReference>
<dbReference type="InterPro" id="IPR005829">
    <property type="entry name" value="Sugar_transporter_CS"/>
</dbReference>
<feature type="transmembrane region" description="Helical" evidence="10">
    <location>
        <begin position="410"/>
        <end position="434"/>
    </location>
</feature>
<comment type="caution">
    <text evidence="12">The sequence shown here is derived from an EMBL/GenBank/DDBJ whole genome shotgun (WGS) entry which is preliminary data.</text>
</comment>
<dbReference type="Pfam" id="PF00083">
    <property type="entry name" value="Sugar_tr"/>
    <property type="match status" value="1"/>
</dbReference>
<evidence type="ECO:0000256" key="3">
    <source>
        <dbReference type="ARBA" id="ARBA00022448"/>
    </source>
</evidence>
<comment type="catalytic activity">
    <reaction evidence="7">
        <text>myo-inositol(out) + H(+)(out) = myo-inositol(in) + H(+)(in)</text>
        <dbReference type="Rhea" id="RHEA:60364"/>
        <dbReference type="ChEBI" id="CHEBI:15378"/>
        <dbReference type="ChEBI" id="CHEBI:17268"/>
    </reaction>
</comment>
<feature type="transmembrane region" description="Helical" evidence="10">
    <location>
        <begin position="104"/>
        <end position="123"/>
    </location>
</feature>
<gene>
    <name evidence="12" type="ORF">Q8F55_001956</name>
</gene>
<dbReference type="PRINTS" id="PR00171">
    <property type="entry name" value="SUGRTRNSPORT"/>
</dbReference>
<dbReference type="PANTHER" id="PTHR48022:SF68">
    <property type="entry name" value="MAJOR FACILITATOR SUPERFAMILY (MFS) PROFILE DOMAIN-CONTAINING PROTEIN-RELATED"/>
    <property type="match status" value="1"/>
</dbReference>
<keyword evidence="6 10" id="KW-0472">Membrane</keyword>
<comment type="similarity">
    <text evidence="2 8">Belongs to the major facilitator superfamily. Sugar transporter (TC 2.A.1.1) family.</text>
</comment>
<feature type="transmembrane region" description="Helical" evidence="10">
    <location>
        <begin position="455"/>
        <end position="473"/>
    </location>
</feature>
<dbReference type="PROSITE" id="PS00216">
    <property type="entry name" value="SUGAR_TRANSPORT_1"/>
    <property type="match status" value="1"/>
</dbReference>
<dbReference type="EMBL" id="JBBXJM010000002">
    <property type="protein sequence ID" value="KAL1411011.1"/>
    <property type="molecule type" value="Genomic_DNA"/>
</dbReference>
<evidence type="ECO:0000256" key="6">
    <source>
        <dbReference type="ARBA" id="ARBA00023136"/>
    </source>
</evidence>
<evidence type="ECO:0000256" key="4">
    <source>
        <dbReference type="ARBA" id="ARBA00022692"/>
    </source>
</evidence>
<feature type="region of interest" description="Disordered" evidence="9">
    <location>
        <begin position="1"/>
        <end position="28"/>
    </location>
</feature>
<dbReference type="PROSITE" id="PS50850">
    <property type="entry name" value="MFS"/>
    <property type="match status" value="1"/>
</dbReference>
<organism evidence="12 13">
    <name type="scientific">Vanrija albida</name>
    <dbReference type="NCBI Taxonomy" id="181172"/>
    <lineage>
        <taxon>Eukaryota</taxon>
        <taxon>Fungi</taxon>
        <taxon>Dikarya</taxon>
        <taxon>Basidiomycota</taxon>
        <taxon>Agaricomycotina</taxon>
        <taxon>Tremellomycetes</taxon>
        <taxon>Trichosporonales</taxon>
        <taxon>Trichosporonaceae</taxon>
        <taxon>Vanrija</taxon>
    </lineage>
</organism>
<evidence type="ECO:0000313" key="12">
    <source>
        <dbReference type="EMBL" id="KAL1411011.1"/>
    </source>
</evidence>
<dbReference type="InterPro" id="IPR005828">
    <property type="entry name" value="MFS_sugar_transport-like"/>
</dbReference>
<feature type="region of interest" description="Disordered" evidence="9">
    <location>
        <begin position="532"/>
        <end position="582"/>
    </location>
</feature>
<keyword evidence="4 10" id="KW-0812">Transmembrane</keyword>
<feature type="transmembrane region" description="Helical" evidence="10">
    <location>
        <begin position="379"/>
        <end position="398"/>
    </location>
</feature>
<evidence type="ECO:0000259" key="11">
    <source>
        <dbReference type="PROSITE" id="PS50850"/>
    </source>
</evidence>
<protein>
    <recommendedName>
        <fullName evidence="11">Major facilitator superfamily (MFS) profile domain-containing protein</fullName>
    </recommendedName>
</protein>
<dbReference type="RefSeq" id="XP_069210955.1">
    <property type="nucleotide sequence ID" value="XM_069350569.1"/>
</dbReference>
<dbReference type="NCBIfam" id="TIGR00879">
    <property type="entry name" value="SP"/>
    <property type="match status" value="1"/>
</dbReference>
<dbReference type="Gene3D" id="1.20.1250.20">
    <property type="entry name" value="MFS general substrate transporter like domains"/>
    <property type="match status" value="1"/>
</dbReference>
<sequence>MSAEPKLDTTKDDTALTKSASREAGFETPPIDLGEAAALRPTKLRGKALNFMVTFVAGTGFTLFGYDQGVMSGLLTLPSFVARFPMTDTSGAFENRHNATLQSLLIAIYELGCMAGALSNLWVGDKLGRRHTISLGGVIMIVGAIIQAAAVDYAMMLVGRVVTGLGNGLLTSTVPAYQSECAKPHRRGQLVLFEGSLITFGIMISYWLNLGFYFTKGEVAWRFPIAFQIVFAVVMIAFMYVFTLPESPRWLVARGRNAEALAVLAALDNTGVDDPAVRQTWHGILDAVAAESSEGFQFRQIFTHGNSQNFRRTLIGMLSQCFQQISGINLITYYLTSVLQDMGIKETLSRVLSGVNGTVYFLTSLVAILLIERWGRRPLMFYMALAQGATMAILAGLYNTNARGNKAAQGVSVLMLFLFNTWFSVGWLGMSWLYPAELTGIRIRAPANALSTATNWLFNFYVVMATGPMFAGIKWGTYALFAACNILIIAPVVWIWFPETKKYSLEELDIIFALAHQQGVNPVKISISGNIPPAGSREAEQILGRSADPRGADGRPGIGRRLSRALSRETQPKPETRHSEGV</sequence>
<dbReference type="SUPFAM" id="SSF103473">
    <property type="entry name" value="MFS general substrate transporter"/>
    <property type="match status" value="1"/>
</dbReference>
<evidence type="ECO:0000256" key="2">
    <source>
        <dbReference type="ARBA" id="ARBA00010992"/>
    </source>
</evidence>
<dbReference type="InterPro" id="IPR050360">
    <property type="entry name" value="MFS_Sugar_Transporters"/>
</dbReference>
<proteinExistence type="inferred from homology"/>
<dbReference type="GeneID" id="95982999"/>
<keyword evidence="13" id="KW-1185">Reference proteome</keyword>
<comment type="subcellular location">
    <subcellularLocation>
        <location evidence="1">Membrane</location>
        <topology evidence="1">Multi-pass membrane protein</topology>
    </subcellularLocation>
</comment>
<accession>A0ABR3Q8G5</accession>
<evidence type="ECO:0000256" key="9">
    <source>
        <dbReference type="SAM" id="MobiDB-lite"/>
    </source>
</evidence>
<dbReference type="InterPro" id="IPR036259">
    <property type="entry name" value="MFS_trans_sf"/>
</dbReference>
<evidence type="ECO:0000256" key="10">
    <source>
        <dbReference type="SAM" id="Phobius"/>
    </source>
</evidence>
<feature type="transmembrane region" description="Helical" evidence="10">
    <location>
        <begin position="48"/>
        <end position="66"/>
    </location>
</feature>
<dbReference type="InterPro" id="IPR003663">
    <property type="entry name" value="Sugar/inositol_transpt"/>
</dbReference>
<feature type="transmembrane region" description="Helical" evidence="10">
    <location>
        <begin position="135"/>
        <end position="155"/>
    </location>
</feature>
<evidence type="ECO:0000256" key="1">
    <source>
        <dbReference type="ARBA" id="ARBA00004141"/>
    </source>
</evidence>
<feature type="transmembrane region" description="Helical" evidence="10">
    <location>
        <begin position="190"/>
        <end position="208"/>
    </location>
</feature>
<dbReference type="PANTHER" id="PTHR48022">
    <property type="entry name" value="PLASTIDIC GLUCOSE TRANSPORTER 4"/>
    <property type="match status" value="1"/>
</dbReference>
<keyword evidence="3 8" id="KW-0813">Transport</keyword>
<keyword evidence="5 10" id="KW-1133">Transmembrane helix</keyword>
<evidence type="ECO:0000256" key="7">
    <source>
        <dbReference type="ARBA" id="ARBA00049119"/>
    </source>
</evidence>
<feature type="domain" description="Major facilitator superfamily (MFS) profile" evidence="11">
    <location>
        <begin position="53"/>
        <end position="501"/>
    </location>
</feature>
<name>A0ABR3Q8G5_9TREE</name>
<feature type="transmembrane region" description="Helical" evidence="10">
    <location>
        <begin position="479"/>
        <end position="497"/>
    </location>
</feature>
<feature type="transmembrane region" description="Helical" evidence="10">
    <location>
        <begin position="220"/>
        <end position="242"/>
    </location>
</feature>
<reference evidence="12 13" key="1">
    <citation type="submission" date="2023-08" db="EMBL/GenBank/DDBJ databases">
        <title>Annotated Genome Sequence of Vanrija albida AlHP1.</title>
        <authorList>
            <person name="Herzog R."/>
        </authorList>
    </citation>
    <scope>NUCLEOTIDE SEQUENCE [LARGE SCALE GENOMIC DNA]</scope>
    <source>
        <strain evidence="12 13">AlHP1</strain>
    </source>
</reference>
<feature type="compositionally biased region" description="Basic and acidic residues" evidence="9">
    <location>
        <begin position="1"/>
        <end position="25"/>
    </location>
</feature>
<evidence type="ECO:0000256" key="5">
    <source>
        <dbReference type="ARBA" id="ARBA00022989"/>
    </source>
</evidence>
<dbReference type="InterPro" id="IPR020846">
    <property type="entry name" value="MFS_dom"/>
</dbReference>
<feature type="compositionally biased region" description="Basic and acidic residues" evidence="9">
    <location>
        <begin position="566"/>
        <end position="582"/>
    </location>
</feature>
<evidence type="ECO:0000313" key="13">
    <source>
        <dbReference type="Proteomes" id="UP001565368"/>
    </source>
</evidence>
<dbReference type="PROSITE" id="PS00217">
    <property type="entry name" value="SUGAR_TRANSPORT_2"/>
    <property type="match status" value="1"/>
</dbReference>
<evidence type="ECO:0000256" key="8">
    <source>
        <dbReference type="RuleBase" id="RU003346"/>
    </source>
</evidence>